<comment type="caution">
    <text evidence="3">Lacks conserved residue(s) required for the propagation of feature annotation.</text>
</comment>
<reference evidence="5 6" key="1">
    <citation type="journal article" date="2016" name="Nat. Commun.">
        <title>Thousands of microbial genomes shed light on interconnected biogeochemical processes in an aquifer system.</title>
        <authorList>
            <person name="Anantharaman K."/>
            <person name="Brown C.T."/>
            <person name="Hug L.A."/>
            <person name="Sharon I."/>
            <person name="Castelle C.J."/>
            <person name="Probst A.J."/>
            <person name="Thomas B.C."/>
            <person name="Singh A."/>
            <person name="Wilkins M.J."/>
            <person name="Karaoz U."/>
            <person name="Brodie E.L."/>
            <person name="Williams K.H."/>
            <person name="Hubbard S.S."/>
            <person name="Banfield J.F."/>
        </authorList>
    </citation>
    <scope>NUCLEOTIDE SEQUENCE [LARGE SCALE GENOMIC DNA]</scope>
</reference>
<comment type="similarity">
    <text evidence="3">Belongs to the glycosyl hydrolase 84 family.</text>
</comment>
<dbReference type="SUPFAM" id="SSF51445">
    <property type="entry name" value="(Trans)glycosidases"/>
    <property type="match status" value="1"/>
</dbReference>
<dbReference type="PANTHER" id="PTHR13170">
    <property type="entry name" value="O-GLCNACASE"/>
    <property type="match status" value="1"/>
</dbReference>
<keyword evidence="1" id="KW-0378">Hydrolase</keyword>
<keyword evidence="2" id="KW-0326">Glycosidase</keyword>
<dbReference type="Gene3D" id="3.20.20.80">
    <property type="entry name" value="Glycosidases"/>
    <property type="match status" value="1"/>
</dbReference>
<dbReference type="InterPro" id="IPR011496">
    <property type="entry name" value="O-GlcNAcase_cat"/>
</dbReference>
<dbReference type="Pfam" id="PF07555">
    <property type="entry name" value="NAGidase"/>
    <property type="match status" value="1"/>
</dbReference>
<dbReference type="EMBL" id="MHQN01000019">
    <property type="protein sequence ID" value="OHA03416.1"/>
    <property type="molecule type" value="Genomic_DNA"/>
</dbReference>
<dbReference type="GO" id="GO:1901135">
    <property type="term" value="P:carbohydrate derivative metabolic process"/>
    <property type="evidence" value="ECO:0007669"/>
    <property type="project" value="UniProtKB-ARBA"/>
</dbReference>
<dbReference type="GO" id="GO:0015929">
    <property type="term" value="F:hexosaminidase activity"/>
    <property type="evidence" value="ECO:0007669"/>
    <property type="project" value="UniProtKB-ARBA"/>
</dbReference>
<dbReference type="Proteomes" id="UP000177177">
    <property type="component" value="Unassembled WGS sequence"/>
</dbReference>
<dbReference type="InterPro" id="IPR051822">
    <property type="entry name" value="Glycosyl_Hydrolase_84"/>
</dbReference>
<gene>
    <name evidence="5" type="ORF">A3C92_01185</name>
</gene>
<name>A0A1G2KVH4_9BACT</name>
<feature type="domain" description="GH84" evidence="4">
    <location>
        <begin position="3"/>
        <end position="290"/>
    </location>
</feature>
<dbReference type="PROSITE" id="PS52009">
    <property type="entry name" value="GH84"/>
    <property type="match status" value="1"/>
</dbReference>
<evidence type="ECO:0000259" key="4">
    <source>
        <dbReference type="PROSITE" id="PS52009"/>
    </source>
</evidence>
<protein>
    <recommendedName>
        <fullName evidence="4">GH84 domain-containing protein</fullName>
    </recommendedName>
</protein>
<evidence type="ECO:0000256" key="3">
    <source>
        <dbReference type="PROSITE-ProRule" id="PRU01353"/>
    </source>
</evidence>
<organism evidence="5 6">
    <name type="scientific">Candidatus Sungbacteria bacterium RIFCSPHIGHO2_02_FULL_53_17</name>
    <dbReference type="NCBI Taxonomy" id="1802275"/>
    <lineage>
        <taxon>Bacteria</taxon>
        <taxon>Candidatus Sungiibacteriota</taxon>
    </lineage>
</organism>
<evidence type="ECO:0000256" key="1">
    <source>
        <dbReference type="ARBA" id="ARBA00022801"/>
    </source>
</evidence>
<sequence length="534" mass="61933">MQKHYGVVEGFFSEPLPYWTQRERLKTLDFIHTHCPRVNTYFYAPKSDPWVVAHPLRMYPKEKVRQLQHAVKRCKQYDLTFVYGFNPPFVLNAVESAFDGYIDSILRKIRQLHAVGVRYFCILYDEIPFALNFDEAKLRSTHDMRIGDIHARVMNTLRQRLSGEIDGLWFCPPDYSFSRTTPYLTALFARMDISIPILWTGNSIFTKTISADLMRKARHIAGKERDIIFWDNYPVNDCPHPLGTFHIGAFNTQSSEARAALAGILINPMRECYANFIAYLTFESYLKNPDVFGRDTALDAAFRTLLGGGAQPYARLYKTFSDKNIADDEPRGYYRAFLEARSADVARINEALGRDLAALRPPRASAGRSFVRTTKSILKRARDIHTIFSRMLLERGWERRFLSADVFPVTLDKKYLTRQFTVLLKRIALADTLNGERSALISALAKMRKDNHFSLPRQEPRTPLESNLLKLLRLFMTYRVENKLNITKADTRELVRILRALIPLERHFFVQKIRHLPAGQKIKAFIRRSLMNAY</sequence>
<evidence type="ECO:0000313" key="5">
    <source>
        <dbReference type="EMBL" id="OHA03416.1"/>
    </source>
</evidence>
<comment type="caution">
    <text evidence="5">The sequence shown here is derived from an EMBL/GenBank/DDBJ whole genome shotgun (WGS) entry which is preliminary data.</text>
</comment>
<dbReference type="AlphaFoldDB" id="A0A1G2KVH4"/>
<accession>A0A1G2KVH4</accession>
<dbReference type="PANTHER" id="PTHR13170:SF16">
    <property type="entry name" value="PROTEIN O-GLCNACASE"/>
    <property type="match status" value="1"/>
</dbReference>
<evidence type="ECO:0000313" key="6">
    <source>
        <dbReference type="Proteomes" id="UP000177177"/>
    </source>
</evidence>
<dbReference type="InterPro" id="IPR017853">
    <property type="entry name" value="GH"/>
</dbReference>
<proteinExistence type="inferred from homology"/>
<evidence type="ECO:0000256" key="2">
    <source>
        <dbReference type="ARBA" id="ARBA00023295"/>
    </source>
</evidence>